<evidence type="ECO:0000259" key="6">
    <source>
        <dbReference type="SMART" id="SM00316"/>
    </source>
</evidence>
<dbReference type="InterPro" id="IPR012340">
    <property type="entry name" value="NA-bd_OB-fold"/>
</dbReference>
<dbReference type="EMBL" id="NSLJ01000018">
    <property type="protein sequence ID" value="PDP43537.1"/>
    <property type="molecule type" value="Genomic_DNA"/>
</dbReference>
<keyword evidence="5" id="KW-0694">RNA-binding</keyword>
<dbReference type="EMBL" id="FMMM01000078">
    <property type="protein sequence ID" value="SCQ24239.1"/>
    <property type="molecule type" value="Genomic_DNA"/>
</dbReference>
<dbReference type="Gene3D" id="2.40.50.140">
    <property type="entry name" value="Nucleic acid-binding proteins"/>
    <property type="match status" value="1"/>
</dbReference>
<dbReference type="SMART" id="SM00316">
    <property type="entry name" value="S1"/>
    <property type="match status" value="1"/>
</dbReference>
<dbReference type="GO" id="GO:0005737">
    <property type="term" value="C:cytoplasm"/>
    <property type="evidence" value="ECO:0007669"/>
    <property type="project" value="TreeGrafter"/>
</dbReference>
<feature type="domain" description="S1 motif" evidence="6">
    <location>
        <begin position="37"/>
        <end position="141"/>
    </location>
</feature>
<dbReference type="OrthoDB" id="9804278at2"/>
<dbReference type="PANTHER" id="PTHR30001">
    <property type="entry name" value="RIBONUCLEASE"/>
    <property type="match status" value="1"/>
</dbReference>
<dbReference type="InterPro" id="IPR004659">
    <property type="entry name" value="RNase_E/G"/>
</dbReference>
<dbReference type="InterPro" id="IPR003029">
    <property type="entry name" value="S1_domain"/>
</dbReference>
<organism evidence="8 9">
    <name type="scientific">Tannerella forsythia</name>
    <name type="common">Bacteroides forsythus</name>
    <dbReference type="NCBI Taxonomy" id="28112"/>
    <lineage>
        <taxon>Bacteria</taxon>
        <taxon>Pseudomonadati</taxon>
        <taxon>Bacteroidota</taxon>
        <taxon>Bacteroidia</taxon>
        <taxon>Bacteroidales</taxon>
        <taxon>Tannerellaceae</taxon>
        <taxon>Tannerella</taxon>
    </lineage>
</organism>
<protein>
    <submittedName>
        <fullName evidence="7">Ribonuclease E/G</fullName>
    </submittedName>
    <submittedName>
        <fullName evidence="8">Ribonuclease G</fullName>
        <ecNumber evidence="8">3.1.26.-</ecNumber>
    </submittedName>
</protein>
<evidence type="ECO:0000313" key="7">
    <source>
        <dbReference type="EMBL" id="PDP43537.1"/>
    </source>
</evidence>
<dbReference type="NCBIfam" id="TIGR00757">
    <property type="entry name" value="RNaseEG"/>
    <property type="match status" value="1"/>
</dbReference>
<reference evidence="8 9" key="1">
    <citation type="submission" date="2016-09" db="EMBL/GenBank/DDBJ databases">
        <authorList>
            <person name="Capua I."/>
            <person name="De Benedictis P."/>
            <person name="Joannis T."/>
            <person name="Lombin L.H."/>
            <person name="Cattoli G."/>
        </authorList>
    </citation>
    <scope>NUCLEOTIDE SEQUENCE [LARGE SCALE GENOMIC DNA]</scope>
    <source>
        <strain evidence="8 9">UB20</strain>
    </source>
</reference>
<dbReference type="RefSeq" id="WP_014226018.1">
    <property type="nucleotide sequence ID" value="NZ_CAJPTF010000032.1"/>
</dbReference>
<dbReference type="Gene3D" id="3.40.1260.20">
    <property type="entry name" value="Ribonuclease E, catalytic domain"/>
    <property type="match status" value="1"/>
</dbReference>
<dbReference type="Proteomes" id="UP000219259">
    <property type="component" value="Unassembled WGS sequence"/>
</dbReference>
<dbReference type="GO" id="GO:0004540">
    <property type="term" value="F:RNA nuclease activity"/>
    <property type="evidence" value="ECO:0007669"/>
    <property type="project" value="InterPro"/>
</dbReference>
<dbReference type="Pfam" id="PF10150">
    <property type="entry name" value="RNase_E_G"/>
    <property type="match status" value="1"/>
</dbReference>
<dbReference type="OMA" id="IGTKGPR"/>
<evidence type="ECO:0000256" key="1">
    <source>
        <dbReference type="ARBA" id="ARBA00001946"/>
    </source>
</evidence>
<evidence type="ECO:0000256" key="4">
    <source>
        <dbReference type="ARBA" id="ARBA00022842"/>
    </source>
</evidence>
<dbReference type="GO" id="GO:0016787">
    <property type="term" value="F:hydrolase activity"/>
    <property type="evidence" value="ECO:0007669"/>
    <property type="project" value="UniProtKB-KW"/>
</dbReference>
<dbReference type="Proteomes" id="UP000182057">
    <property type="component" value="Unassembled WGS sequence"/>
</dbReference>
<keyword evidence="4" id="KW-0460">Magnesium</keyword>
<dbReference type="CDD" id="cd04453">
    <property type="entry name" value="S1_RNase_E"/>
    <property type="match status" value="1"/>
</dbReference>
<evidence type="ECO:0000256" key="3">
    <source>
        <dbReference type="ARBA" id="ARBA00022801"/>
    </source>
</evidence>
<dbReference type="AlphaFoldDB" id="A0A1D3UVH6"/>
<dbReference type="InterPro" id="IPR019307">
    <property type="entry name" value="RNA-bd_AU-1/RNase_E/G"/>
</dbReference>
<evidence type="ECO:0000256" key="2">
    <source>
        <dbReference type="ARBA" id="ARBA00022723"/>
    </source>
</evidence>
<sequence>MVSELVVDVESDEISIAVLEDKSLVELQKEPRSDSFAVGNIYLARIKKLLPGLNAAFVDVGCKKDAFLHYQDLGPNFNTQQKFLKQWRGDPKKRQPVSKTSILPEIEKDGSIGNILTVGDEILVQIAKEPISTKGPRLTAELSFAGRFLVLIPFSDKISVSTKIKSNEERARLRQLMQSVKPKNFSVIVRTSAEGKRVAELDGELKNLLKRWEDHIPKVPQSKAPTLIYEETARTVALLRDIFNASFEHIYVNNKQVYENVYDYVSLIAPEQKNIVKLYTDDMPIFDKFGVTRQIKSLFGRTVTYKSGAYLIIEHTEAMHVIDVNSGNRMKGSTEQEKTAFDVNIAAANEIARQLRLRDMGGIIVIDFIDLAEASNRQQLYEHMTKAMANDRAKHNILPLSKFCLMQITRQRVRPILDVKTTEKCPSCFGTGTIKSSILFTDNLEGKIDCLVNKHNVKKITLHVHPYVAAYINKGFLSLAMKWKMKYSFQLKVVPDESMAFLEYRFYDQEKNELDMQEEKEAIK</sequence>
<evidence type="ECO:0000313" key="9">
    <source>
        <dbReference type="Proteomes" id="UP000182057"/>
    </source>
</evidence>
<comment type="cofactor">
    <cofactor evidence="1">
        <name>Mg(2+)</name>
        <dbReference type="ChEBI" id="CHEBI:18420"/>
    </cofactor>
</comment>
<reference evidence="7 10" key="2">
    <citation type="submission" date="2017-09" db="EMBL/GenBank/DDBJ databases">
        <title>Phase variable restriction modification systems are present in the genome sequences of periodontal pathogens Prevotella intermedia, Tannerella forsythia and Porphyromonas gingivalis.</title>
        <authorList>
            <person name="Haigh R.D."/>
            <person name="Crawford L."/>
            <person name="Ralph J."/>
            <person name="Wanford J."/>
            <person name="Vartoukian S.R."/>
            <person name="Hijazib K."/>
            <person name="Wade W."/>
            <person name="Oggioni M.R."/>
        </authorList>
    </citation>
    <scope>NUCLEOTIDE SEQUENCE [LARGE SCALE GENOMIC DNA]</scope>
    <source>
        <strain evidence="7 10">WW11663</strain>
    </source>
</reference>
<dbReference type="PANTHER" id="PTHR30001:SF0">
    <property type="entry name" value="RIBONUCLEASE G"/>
    <property type="match status" value="1"/>
</dbReference>
<evidence type="ECO:0000256" key="5">
    <source>
        <dbReference type="ARBA" id="ARBA00022884"/>
    </source>
</evidence>
<gene>
    <name evidence="8" type="primary">rng</name>
    <name evidence="7" type="ORF">CLI86_08160</name>
    <name evidence="8" type="ORF">TFUB20_02383</name>
</gene>
<dbReference type="EC" id="3.1.26.-" evidence="8"/>
<dbReference type="GO" id="GO:0046872">
    <property type="term" value="F:metal ion binding"/>
    <property type="evidence" value="ECO:0007669"/>
    <property type="project" value="UniProtKB-KW"/>
</dbReference>
<proteinExistence type="predicted"/>
<dbReference type="SUPFAM" id="SSF50249">
    <property type="entry name" value="Nucleic acid-binding proteins"/>
    <property type="match status" value="1"/>
</dbReference>
<evidence type="ECO:0000313" key="10">
    <source>
        <dbReference type="Proteomes" id="UP000219259"/>
    </source>
</evidence>
<accession>A0A1D3UVH6</accession>
<keyword evidence="3 8" id="KW-0378">Hydrolase</keyword>
<evidence type="ECO:0000313" key="8">
    <source>
        <dbReference type="EMBL" id="SCQ24239.1"/>
    </source>
</evidence>
<name>A0A1D3UVH6_TANFO</name>
<dbReference type="GeneID" id="34759695"/>
<dbReference type="GO" id="GO:0006364">
    <property type="term" value="P:rRNA processing"/>
    <property type="evidence" value="ECO:0007669"/>
    <property type="project" value="TreeGrafter"/>
</dbReference>
<dbReference type="GO" id="GO:0003723">
    <property type="term" value="F:RNA binding"/>
    <property type="evidence" value="ECO:0007669"/>
    <property type="project" value="UniProtKB-KW"/>
</dbReference>
<keyword evidence="2" id="KW-0479">Metal-binding</keyword>